<sequence>MKQLIIYISLILIGSANIMTAQKRDLTIYEPLRGAWKFSIGDKPEWMSYDYDDSHWESIYVPSPWEQQGFNGYDGYAWYRTSFTLPADATDKELWLDLGYIDDVDECFLNGKLIGKSGSFPPQFKTAYNAHRLYLLKREDLIFGSENILAIRIYDTQSEGGIVSGKIGIWENKYPLIPDVNLSGNWKFKVGDQRNYSDINLDESNWDIIYVPSPWEDQGYDQYDGIAWYRKTITVPDYLTSDSPVLLLGKIDDVDEVYVNGVLIGNTGKVEPYNFGTFDDAYNKLRGYYIPLEILEKSKQITIAVRVYDDRLTGGIYEGPIGLISQDKYIKYWLKQRKEHF</sequence>
<keyword evidence="2" id="KW-1185">Reference proteome</keyword>
<accession>A0ABS5K0F5</accession>
<dbReference type="PANTHER" id="PTHR42732">
    <property type="entry name" value="BETA-GALACTOSIDASE"/>
    <property type="match status" value="1"/>
</dbReference>
<dbReference type="EMBL" id="JAGUCO010000025">
    <property type="protein sequence ID" value="MBS2100565.1"/>
    <property type="molecule type" value="Genomic_DNA"/>
</dbReference>
<dbReference type="Proteomes" id="UP000708576">
    <property type="component" value="Unassembled WGS sequence"/>
</dbReference>
<comment type="caution">
    <text evidence="1">The sequence shown here is derived from an EMBL/GenBank/DDBJ whole genome shotgun (WGS) entry which is preliminary data.</text>
</comment>
<dbReference type="InterPro" id="IPR051913">
    <property type="entry name" value="GH2_Domain-Containing"/>
</dbReference>
<dbReference type="PANTHER" id="PTHR42732:SF1">
    <property type="entry name" value="BETA-MANNOSIDASE"/>
    <property type="match status" value="1"/>
</dbReference>
<protein>
    <submittedName>
        <fullName evidence="1">Glycoside hydrolase</fullName>
    </submittedName>
</protein>
<gene>
    <name evidence="1" type="ORF">KEM10_19930</name>
</gene>
<name>A0ABS5K0F5_9BACT</name>
<dbReference type="Gene3D" id="2.60.120.260">
    <property type="entry name" value="Galactose-binding domain-like"/>
    <property type="match status" value="2"/>
</dbReference>
<organism evidence="1 2">
    <name type="scientific">Carboxylicivirga linearis</name>
    <dbReference type="NCBI Taxonomy" id="1628157"/>
    <lineage>
        <taxon>Bacteria</taxon>
        <taxon>Pseudomonadati</taxon>
        <taxon>Bacteroidota</taxon>
        <taxon>Bacteroidia</taxon>
        <taxon>Marinilabiliales</taxon>
        <taxon>Marinilabiliaceae</taxon>
        <taxon>Carboxylicivirga</taxon>
    </lineage>
</organism>
<reference evidence="1 2" key="1">
    <citation type="journal article" date="2015" name="Int. J. Syst. Evol. Microbiol.">
        <title>Carboxylicivirga linearis sp. nov., isolated from a sea cucumber culture pond.</title>
        <authorList>
            <person name="Wang F.Q."/>
            <person name="Zhou Y.X."/>
            <person name="Lin X.Z."/>
            <person name="Chen G.J."/>
            <person name="Du Z.J."/>
        </authorList>
    </citation>
    <scope>NUCLEOTIDE SEQUENCE [LARGE SCALE GENOMIC DNA]</scope>
    <source>
        <strain evidence="1 2">FB218</strain>
    </source>
</reference>
<evidence type="ECO:0000313" key="1">
    <source>
        <dbReference type="EMBL" id="MBS2100565.1"/>
    </source>
</evidence>
<dbReference type="GO" id="GO:0016787">
    <property type="term" value="F:hydrolase activity"/>
    <property type="evidence" value="ECO:0007669"/>
    <property type="project" value="UniProtKB-KW"/>
</dbReference>
<evidence type="ECO:0000313" key="2">
    <source>
        <dbReference type="Proteomes" id="UP000708576"/>
    </source>
</evidence>
<dbReference type="SUPFAM" id="SSF49785">
    <property type="entry name" value="Galactose-binding domain-like"/>
    <property type="match status" value="2"/>
</dbReference>
<keyword evidence="1" id="KW-0378">Hydrolase</keyword>
<proteinExistence type="predicted"/>
<dbReference type="RefSeq" id="WP_212218662.1">
    <property type="nucleotide sequence ID" value="NZ_JAGUCO010000025.1"/>
</dbReference>
<dbReference type="InterPro" id="IPR008979">
    <property type="entry name" value="Galactose-bd-like_sf"/>
</dbReference>